<protein>
    <submittedName>
        <fullName evidence="2">Uncharacterized protein</fullName>
    </submittedName>
</protein>
<evidence type="ECO:0000313" key="2">
    <source>
        <dbReference type="EMBL" id="KAF5328879.1"/>
    </source>
</evidence>
<gene>
    <name evidence="2" type="ORF">D9758_018396</name>
</gene>
<name>A0A8H5BSR4_9AGAR</name>
<comment type="caution">
    <text evidence="2">The sequence shown here is derived from an EMBL/GenBank/DDBJ whole genome shotgun (WGS) entry which is preliminary data.</text>
</comment>
<reference evidence="2 3" key="1">
    <citation type="journal article" date="2020" name="ISME J.">
        <title>Uncovering the hidden diversity of litter-decomposition mechanisms in mushroom-forming fungi.</title>
        <authorList>
            <person name="Floudas D."/>
            <person name="Bentzer J."/>
            <person name="Ahren D."/>
            <person name="Johansson T."/>
            <person name="Persson P."/>
            <person name="Tunlid A."/>
        </authorList>
    </citation>
    <scope>NUCLEOTIDE SEQUENCE [LARGE SCALE GENOMIC DNA]</scope>
    <source>
        <strain evidence="2 3">CBS 291.85</strain>
    </source>
</reference>
<keyword evidence="3" id="KW-1185">Reference proteome</keyword>
<dbReference type="AlphaFoldDB" id="A0A8H5BSR4"/>
<organism evidence="2 3">
    <name type="scientific">Tetrapyrgos nigripes</name>
    <dbReference type="NCBI Taxonomy" id="182062"/>
    <lineage>
        <taxon>Eukaryota</taxon>
        <taxon>Fungi</taxon>
        <taxon>Dikarya</taxon>
        <taxon>Basidiomycota</taxon>
        <taxon>Agaricomycotina</taxon>
        <taxon>Agaricomycetes</taxon>
        <taxon>Agaricomycetidae</taxon>
        <taxon>Agaricales</taxon>
        <taxon>Marasmiineae</taxon>
        <taxon>Marasmiaceae</taxon>
        <taxon>Tetrapyrgos</taxon>
    </lineage>
</organism>
<evidence type="ECO:0000256" key="1">
    <source>
        <dbReference type="SAM" id="MobiDB-lite"/>
    </source>
</evidence>
<feature type="compositionally biased region" description="Pro residues" evidence="1">
    <location>
        <begin position="74"/>
        <end position="88"/>
    </location>
</feature>
<proteinExistence type="predicted"/>
<dbReference type="Proteomes" id="UP000559256">
    <property type="component" value="Unassembled WGS sequence"/>
</dbReference>
<accession>A0A8H5BSR4</accession>
<feature type="region of interest" description="Disordered" evidence="1">
    <location>
        <begin position="72"/>
        <end position="95"/>
    </location>
</feature>
<evidence type="ECO:0000313" key="3">
    <source>
        <dbReference type="Proteomes" id="UP000559256"/>
    </source>
</evidence>
<dbReference type="EMBL" id="JAACJM010000356">
    <property type="protein sequence ID" value="KAF5328879.1"/>
    <property type="molecule type" value="Genomic_DNA"/>
</dbReference>
<sequence length="172" mass="18773">MHLGQHQRSVSFPSLNEFLNGVPLSGDDAERGLGGSFNVGGKLAVSSLLEGLLDLMSWPWVGLGLRHLSHPFPTSSPPPPTSRVPPPLSSSRQTYPSPHLYPHPYHFFPLPLLILHTPCVSWIYAPPNAPPHPSHPKPILLETLEENSSGLCVDTVFRFLPGPKPPTANHSR</sequence>